<organism evidence="5 6">
    <name type="scientific">Rhizocola hellebori</name>
    <dbReference type="NCBI Taxonomy" id="1392758"/>
    <lineage>
        <taxon>Bacteria</taxon>
        <taxon>Bacillati</taxon>
        <taxon>Actinomycetota</taxon>
        <taxon>Actinomycetes</taxon>
        <taxon>Micromonosporales</taxon>
        <taxon>Micromonosporaceae</taxon>
        <taxon>Rhizocola</taxon>
    </lineage>
</organism>
<evidence type="ECO:0000256" key="2">
    <source>
        <dbReference type="ARBA" id="ARBA00022898"/>
    </source>
</evidence>
<dbReference type="GO" id="GO:0003941">
    <property type="term" value="F:L-serine ammonia-lyase activity"/>
    <property type="evidence" value="ECO:0007669"/>
    <property type="project" value="TreeGrafter"/>
</dbReference>
<dbReference type="RefSeq" id="WP_203912029.1">
    <property type="nucleotide sequence ID" value="NZ_BONY01000047.1"/>
</dbReference>
<proteinExistence type="predicted"/>
<dbReference type="Pfam" id="PF00291">
    <property type="entry name" value="PALP"/>
    <property type="match status" value="1"/>
</dbReference>
<comment type="caution">
    <text evidence="5">The sequence shown here is derived from an EMBL/GenBank/DDBJ whole genome shotgun (WGS) entry which is preliminary data.</text>
</comment>
<dbReference type="SUPFAM" id="SSF53686">
    <property type="entry name" value="Tryptophan synthase beta subunit-like PLP-dependent enzymes"/>
    <property type="match status" value="1"/>
</dbReference>
<reference evidence="5" key="1">
    <citation type="submission" date="2021-01" db="EMBL/GenBank/DDBJ databases">
        <title>Whole genome shotgun sequence of Rhizocola hellebori NBRC 109834.</title>
        <authorList>
            <person name="Komaki H."/>
            <person name="Tamura T."/>
        </authorList>
    </citation>
    <scope>NUCLEOTIDE SEQUENCE</scope>
    <source>
        <strain evidence="5">NBRC 109834</strain>
    </source>
</reference>
<dbReference type="InterPro" id="IPR036052">
    <property type="entry name" value="TrpB-like_PALP_sf"/>
</dbReference>
<dbReference type="GO" id="GO:0004794">
    <property type="term" value="F:threonine deaminase activity"/>
    <property type="evidence" value="ECO:0007669"/>
    <property type="project" value="TreeGrafter"/>
</dbReference>
<dbReference type="PANTHER" id="PTHR48078:SF6">
    <property type="entry name" value="L-THREONINE DEHYDRATASE CATABOLIC TDCB"/>
    <property type="match status" value="1"/>
</dbReference>
<sequence>MQELISVDDVRAAAARIGPHVLRTPAVDSPGLTAVLGVPVSLKLENLQRSGCFKPRGITNKVLSLTPAELGAGVVTVSGGNHGRALAQIAQQLGFAATIVMPQSAPAHSIAAVRASGATLLLAHNSAAAFEQAEQISAQGHTYIHAYDDPLIIAGHGTAGLEFAEDKPGLTDVIVSIGGGALISGTATAIKSLLPHVRVWGVETVGAEAMSQAMTNGKPVPVTISSICSTLAAPYATDRTLAHVQALVQEVLVVPDAEAVKGVLTLAEHAKLWAEPASGCLIAAASRVIEQVGPDITLGLLICGGNVSYSDLAGWVSTVGQGAA</sequence>
<evidence type="ECO:0000313" key="6">
    <source>
        <dbReference type="Proteomes" id="UP000612899"/>
    </source>
</evidence>
<feature type="domain" description="Tryptophan synthase beta chain-like PALP" evidence="4">
    <location>
        <begin position="19"/>
        <end position="304"/>
    </location>
</feature>
<keyword evidence="6" id="KW-1185">Reference proteome</keyword>
<evidence type="ECO:0000259" key="4">
    <source>
        <dbReference type="Pfam" id="PF00291"/>
    </source>
</evidence>
<dbReference type="InterPro" id="IPR050147">
    <property type="entry name" value="Ser/Thr_Dehydratase"/>
</dbReference>
<evidence type="ECO:0000256" key="3">
    <source>
        <dbReference type="ARBA" id="ARBA00023239"/>
    </source>
</evidence>
<dbReference type="Proteomes" id="UP000612899">
    <property type="component" value="Unassembled WGS sequence"/>
</dbReference>
<gene>
    <name evidence="5" type="ORF">Rhe02_63360</name>
</gene>
<evidence type="ECO:0000256" key="1">
    <source>
        <dbReference type="ARBA" id="ARBA00001933"/>
    </source>
</evidence>
<dbReference type="PANTHER" id="PTHR48078">
    <property type="entry name" value="THREONINE DEHYDRATASE, MITOCHONDRIAL-RELATED"/>
    <property type="match status" value="1"/>
</dbReference>
<evidence type="ECO:0000313" key="5">
    <source>
        <dbReference type="EMBL" id="GIH08269.1"/>
    </source>
</evidence>
<dbReference type="GO" id="GO:0006567">
    <property type="term" value="P:L-threonine catabolic process"/>
    <property type="evidence" value="ECO:0007669"/>
    <property type="project" value="TreeGrafter"/>
</dbReference>
<dbReference type="EMBL" id="BONY01000047">
    <property type="protein sequence ID" value="GIH08269.1"/>
    <property type="molecule type" value="Genomic_DNA"/>
</dbReference>
<dbReference type="AlphaFoldDB" id="A0A8J3QEK7"/>
<dbReference type="InterPro" id="IPR001926">
    <property type="entry name" value="TrpB-like_PALP"/>
</dbReference>
<dbReference type="Gene3D" id="3.40.50.1100">
    <property type="match status" value="2"/>
</dbReference>
<comment type="cofactor">
    <cofactor evidence="1">
        <name>pyridoxal 5'-phosphate</name>
        <dbReference type="ChEBI" id="CHEBI:597326"/>
    </cofactor>
</comment>
<accession>A0A8J3QEK7</accession>
<dbReference type="GO" id="GO:0009097">
    <property type="term" value="P:isoleucine biosynthetic process"/>
    <property type="evidence" value="ECO:0007669"/>
    <property type="project" value="TreeGrafter"/>
</dbReference>
<dbReference type="GO" id="GO:0006565">
    <property type="term" value="P:L-serine catabolic process"/>
    <property type="evidence" value="ECO:0007669"/>
    <property type="project" value="TreeGrafter"/>
</dbReference>
<keyword evidence="2" id="KW-0663">Pyridoxal phosphate</keyword>
<dbReference type="CDD" id="cd01562">
    <property type="entry name" value="Thr-dehyd"/>
    <property type="match status" value="1"/>
</dbReference>
<keyword evidence="3" id="KW-0456">Lyase</keyword>
<name>A0A8J3QEK7_9ACTN</name>
<protein>
    <submittedName>
        <fullName evidence="5">Serine/threonine dehydratase</fullName>
    </submittedName>
</protein>